<dbReference type="PANTHER" id="PTHR43856:SF1">
    <property type="entry name" value="MITOCHONDRIAL CARDIOLIPIN HYDROLASE"/>
    <property type="match status" value="1"/>
</dbReference>
<evidence type="ECO:0000256" key="4">
    <source>
        <dbReference type="SAM" id="Coils"/>
    </source>
</evidence>
<accession>A0A2Z2N065</accession>
<evidence type="ECO:0000256" key="3">
    <source>
        <dbReference type="ARBA" id="ARBA00023098"/>
    </source>
</evidence>
<dbReference type="EMBL" id="CP015103">
    <property type="protein sequence ID" value="ASJ09733.1"/>
    <property type="molecule type" value="Genomic_DNA"/>
</dbReference>
<dbReference type="GO" id="GO:0016042">
    <property type="term" value="P:lipid catabolic process"/>
    <property type="evidence" value="ECO:0007669"/>
    <property type="project" value="UniProtKB-KW"/>
</dbReference>
<protein>
    <submittedName>
        <fullName evidence="6">Phospholipase</fullName>
    </submittedName>
</protein>
<dbReference type="InterPro" id="IPR051406">
    <property type="entry name" value="PLD_domain"/>
</dbReference>
<dbReference type="InterPro" id="IPR025202">
    <property type="entry name" value="PLD-like_dom"/>
</dbReference>
<dbReference type="SMART" id="SM00155">
    <property type="entry name" value="PLDc"/>
    <property type="match status" value="1"/>
</dbReference>
<dbReference type="Gene3D" id="3.30.870.10">
    <property type="entry name" value="Endonuclease Chain A"/>
    <property type="match status" value="1"/>
</dbReference>
<evidence type="ECO:0000256" key="1">
    <source>
        <dbReference type="ARBA" id="ARBA00022801"/>
    </source>
</evidence>
<organism evidence="6 7">
    <name type="scientific">Thermococcus siculi</name>
    <dbReference type="NCBI Taxonomy" id="72803"/>
    <lineage>
        <taxon>Archaea</taxon>
        <taxon>Methanobacteriati</taxon>
        <taxon>Methanobacteriota</taxon>
        <taxon>Thermococci</taxon>
        <taxon>Thermococcales</taxon>
        <taxon>Thermococcaceae</taxon>
        <taxon>Thermococcus</taxon>
    </lineage>
</organism>
<keyword evidence="1" id="KW-0378">Hydrolase</keyword>
<evidence type="ECO:0000256" key="2">
    <source>
        <dbReference type="ARBA" id="ARBA00022963"/>
    </source>
</evidence>
<dbReference type="GO" id="GO:0016891">
    <property type="term" value="F:RNA endonuclease activity producing 5'-phosphomonoesters, hydrolytic mechanism"/>
    <property type="evidence" value="ECO:0007669"/>
    <property type="project" value="TreeGrafter"/>
</dbReference>
<dbReference type="SUPFAM" id="SSF56024">
    <property type="entry name" value="Phospholipase D/nuclease"/>
    <property type="match status" value="1"/>
</dbReference>
<dbReference type="CDD" id="cd09131">
    <property type="entry name" value="PLDc_unchar3"/>
    <property type="match status" value="1"/>
</dbReference>
<dbReference type="PROSITE" id="PS50035">
    <property type="entry name" value="PLD"/>
    <property type="match status" value="1"/>
</dbReference>
<evidence type="ECO:0000259" key="5">
    <source>
        <dbReference type="PROSITE" id="PS50035"/>
    </source>
</evidence>
<feature type="coiled-coil region" evidence="4">
    <location>
        <begin position="43"/>
        <end position="77"/>
    </location>
</feature>
<evidence type="ECO:0000313" key="6">
    <source>
        <dbReference type="EMBL" id="ASJ09733.1"/>
    </source>
</evidence>
<name>A0A2Z2N065_9EURY</name>
<keyword evidence="4" id="KW-0175">Coiled coil</keyword>
<dbReference type="OrthoDB" id="31343at2157"/>
<dbReference type="AlphaFoldDB" id="A0A2Z2N065"/>
<gene>
    <name evidence="6" type="ORF">A3L11_03025</name>
</gene>
<dbReference type="PANTHER" id="PTHR43856">
    <property type="entry name" value="CARDIOLIPIN HYDROLASE"/>
    <property type="match status" value="1"/>
</dbReference>
<dbReference type="InterPro" id="IPR001736">
    <property type="entry name" value="PLipase_D/transphosphatidylase"/>
</dbReference>
<sequence length="246" mass="27590">MVISAGCLGGTARETVTLPGETITVTKTKTETTTRYIENTSRLEVLERNLTACSERLMTVERALNATQQTMAELREKYRECLTGGTQTGSSPVTGGEGYTVTVLEEREYYTNLIKAIDSSKSEIYVMMFLMKYDPGDGYDPANDLIRALVKARQRGVRVHVLLEDGIDENRKAYDYLRANGVDVTFDSPSTTLHAKVVVIDGKTVFIGSHNWSEAALDWNHEVSVRIDSRKLAEEMVDYFKRVRGR</sequence>
<dbReference type="Proteomes" id="UP000250125">
    <property type="component" value="Chromosome"/>
</dbReference>
<reference evidence="6 7" key="1">
    <citation type="submission" date="2016-04" db="EMBL/GenBank/DDBJ databases">
        <title>Complete genome sequence of Thermococcus siculi type strain RG-20.</title>
        <authorList>
            <person name="Oger P.M."/>
        </authorList>
    </citation>
    <scope>NUCLEOTIDE SEQUENCE [LARGE SCALE GENOMIC DNA]</scope>
    <source>
        <strain evidence="6 7">RG-20</strain>
    </source>
</reference>
<feature type="domain" description="PLD phosphodiesterase" evidence="5">
    <location>
        <begin position="189"/>
        <end position="216"/>
    </location>
</feature>
<keyword evidence="3" id="KW-0443">Lipid metabolism</keyword>
<proteinExistence type="predicted"/>
<evidence type="ECO:0000313" key="7">
    <source>
        <dbReference type="Proteomes" id="UP000250125"/>
    </source>
</evidence>
<dbReference type="Pfam" id="PF13091">
    <property type="entry name" value="PLDc_2"/>
    <property type="match status" value="1"/>
</dbReference>
<keyword evidence="7" id="KW-1185">Reference proteome</keyword>
<keyword evidence="2" id="KW-0442">Lipid degradation</keyword>
<dbReference type="KEGG" id="tsl:A3L11_03025"/>